<sequence length="33" mass="3740">MCQPMSILYPTSQIRGKTHFLGFLSILKSINTN</sequence>
<evidence type="ECO:0000313" key="2">
    <source>
        <dbReference type="Proteomes" id="UP000032142"/>
    </source>
</evidence>
<proteinExistence type="predicted"/>
<accession>A0A0B0MQH9</accession>
<name>A0A0B0MQH9_GOSAR</name>
<dbReference type="Proteomes" id="UP000032142">
    <property type="component" value="Unassembled WGS sequence"/>
</dbReference>
<reference evidence="2" key="1">
    <citation type="submission" date="2014-09" db="EMBL/GenBank/DDBJ databases">
        <authorList>
            <person name="Mudge J."/>
            <person name="Ramaraj T."/>
            <person name="Lindquist I.E."/>
            <person name="Bharti A.K."/>
            <person name="Sundararajan A."/>
            <person name="Cameron C.T."/>
            <person name="Woodward J.E."/>
            <person name="May G.D."/>
            <person name="Brubaker C."/>
            <person name="Broadhvest J."/>
            <person name="Wilkins T.A."/>
        </authorList>
    </citation>
    <scope>NUCLEOTIDE SEQUENCE</scope>
    <source>
        <strain evidence="2">cv. AKA8401</strain>
    </source>
</reference>
<organism evidence="1 2">
    <name type="scientific">Gossypium arboreum</name>
    <name type="common">Tree cotton</name>
    <name type="synonym">Gossypium nanking</name>
    <dbReference type="NCBI Taxonomy" id="29729"/>
    <lineage>
        <taxon>Eukaryota</taxon>
        <taxon>Viridiplantae</taxon>
        <taxon>Streptophyta</taxon>
        <taxon>Embryophyta</taxon>
        <taxon>Tracheophyta</taxon>
        <taxon>Spermatophyta</taxon>
        <taxon>Magnoliopsida</taxon>
        <taxon>eudicotyledons</taxon>
        <taxon>Gunneridae</taxon>
        <taxon>Pentapetalae</taxon>
        <taxon>rosids</taxon>
        <taxon>malvids</taxon>
        <taxon>Malvales</taxon>
        <taxon>Malvaceae</taxon>
        <taxon>Malvoideae</taxon>
        <taxon>Gossypium</taxon>
    </lineage>
</organism>
<keyword evidence="2" id="KW-1185">Reference proteome</keyword>
<dbReference type="EMBL" id="JRRC01317941">
    <property type="protein sequence ID" value="KHG03025.1"/>
    <property type="molecule type" value="Genomic_DNA"/>
</dbReference>
<evidence type="ECO:0000313" key="1">
    <source>
        <dbReference type="EMBL" id="KHG03025.1"/>
    </source>
</evidence>
<gene>
    <name evidence="1" type="ORF">F383_24278</name>
</gene>
<comment type="caution">
    <text evidence="1">The sequence shown here is derived from an EMBL/GenBank/DDBJ whole genome shotgun (WGS) entry which is preliminary data.</text>
</comment>
<protein>
    <submittedName>
        <fullName evidence="1">Uncharacterized protein</fullName>
    </submittedName>
</protein>
<dbReference type="AlphaFoldDB" id="A0A0B0MQH9"/>